<dbReference type="EMBL" id="LR778301">
    <property type="protein sequence ID" value="CAB1371146.1"/>
    <property type="molecule type" value="Genomic_DNA"/>
</dbReference>
<evidence type="ECO:0000313" key="1">
    <source>
        <dbReference type="EMBL" id="CAB1367238.1"/>
    </source>
</evidence>
<protein>
    <submittedName>
        <fullName evidence="1">Uncharacterized protein</fullName>
    </submittedName>
</protein>
<gene>
    <name evidence="1" type="ORF">DENOEST_0066</name>
    <name evidence="2" type="ORF">DENOEST_3992</name>
</gene>
<dbReference type="KEGG" id="doe:DENOEST_3992"/>
<proteinExistence type="predicted"/>
<dbReference type="InterPro" id="IPR038512">
    <property type="entry name" value="GpU-like_sf"/>
</dbReference>
<evidence type="ECO:0000313" key="2">
    <source>
        <dbReference type="EMBL" id="CAB1371146.1"/>
    </source>
</evidence>
<dbReference type="EMBL" id="LR778301">
    <property type="protein sequence ID" value="CAB1367238.1"/>
    <property type="molecule type" value="Genomic_DNA"/>
</dbReference>
<reference evidence="1 3" key="1">
    <citation type="submission" date="2020-03" db="EMBL/GenBank/DDBJ databases">
        <authorList>
            <consortium name="Genoscope - CEA"/>
            <person name="William W."/>
        </authorList>
    </citation>
    <scope>NUCLEOTIDE SEQUENCE [LARGE SCALE GENOMIC DNA]</scope>
    <source>
        <strain evidence="3">DSM 16959</strain>
        <strain evidence="1">DSM16959</strain>
    </source>
</reference>
<sequence>MKHPRTLIREAVKERLLAQLPAIDPRITAARISIHRSTPLFAGKLPAILIYTRDERIEDQPNADAGLRYRKLELSVEIIASGDAAAEEADVLAQAVEAILDADETLGLLVEGTRLTRTEVDQGGEGDTPILAARLSFEISYWTKPVIDDRVLPLPLQVLVSWVPEIGPGHEHSYQPAGTHYREPTS</sequence>
<evidence type="ECO:0000313" key="3">
    <source>
        <dbReference type="Proteomes" id="UP000515733"/>
    </source>
</evidence>
<organism evidence="1 3">
    <name type="scientific">Denitratisoma oestradiolicum</name>
    <dbReference type="NCBI Taxonomy" id="311182"/>
    <lineage>
        <taxon>Bacteria</taxon>
        <taxon>Pseudomonadati</taxon>
        <taxon>Pseudomonadota</taxon>
        <taxon>Betaproteobacteria</taxon>
        <taxon>Nitrosomonadales</taxon>
        <taxon>Sterolibacteriaceae</taxon>
        <taxon>Denitratisoma</taxon>
    </lineage>
</organism>
<dbReference type="OrthoDB" id="9151823at2"/>
<name>A0A6S6Y3N0_9PROT</name>
<dbReference type="KEGG" id="doe:DENOEST_0066"/>
<dbReference type="AlphaFoldDB" id="A0A6S6Y3N0"/>
<dbReference type="RefSeq" id="WP_145770260.1">
    <property type="nucleotide sequence ID" value="NZ_LR778301.1"/>
</dbReference>
<accession>A0A6S6Y3N0</accession>
<keyword evidence="3" id="KW-1185">Reference proteome</keyword>
<dbReference type="Proteomes" id="UP000515733">
    <property type="component" value="Chromosome"/>
</dbReference>
<dbReference type="Gene3D" id="3.30.70.1700">
    <property type="entry name" value="Phage minor tail protein U"/>
    <property type="match status" value="1"/>
</dbReference>